<name>A0ABY5TIZ8_9GAMM</name>
<keyword evidence="3 5" id="KW-1133">Transmembrane helix</keyword>
<feature type="transmembrane region" description="Helical" evidence="5">
    <location>
        <begin position="30"/>
        <end position="46"/>
    </location>
</feature>
<sequence>MEVATVDWVIIGLVGLSALISLIRGFVKEAMSLVIWLVAFAVAVNFKQPAAALLVNMIDQPSIRQLVAFGGLFVGTLLLGSMVNFLLGKLVSSTGLSGTDRMLGLVFGVFRGLLMVLALVVILPSALPVDQDPWWQASALIPVFQSFEVWGRETATAIKDLLLGWV</sequence>
<evidence type="ECO:0000256" key="3">
    <source>
        <dbReference type="ARBA" id="ARBA00022989"/>
    </source>
</evidence>
<evidence type="ECO:0000313" key="7">
    <source>
        <dbReference type="Proteomes" id="UP001059934"/>
    </source>
</evidence>
<feature type="transmembrane region" description="Helical" evidence="5">
    <location>
        <begin position="66"/>
        <end position="91"/>
    </location>
</feature>
<keyword evidence="4 5" id="KW-0472">Membrane</keyword>
<evidence type="ECO:0000256" key="5">
    <source>
        <dbReference type="SAM" id="Phobius"/>
    </source>
</evidence>
<keyword evidence="2 5" id="KW-0812">Transmembrane</keyword>
<evidence type="ECO:0000256" key="2">
    <source>
        <dbReference type="ARBA" id="ARBA00022692"/>
    </source>
</evidence>
<evidence type="ECO:0000313" key="6">
    <source>
        <dbReference type="EMBL" id="UVW33863.1"/>
    </source>
</evidence>
<protein>
    <submittedName>
        <fullName evidence="6">CvpA family protein</fullName>
    </submittedName>
</protein>
<evidence type="ECO:0000256" key="4">
    <source>
        <dbReference type="ARBA" id="ARBA00023136"/>
    </source>
</evidence>
<dbReference type="Proteomes" id="UP001059934">
    <property type="component" value="Chromosome"/>
</dbReference>
<proteinExistence type="predicted"/>
<keyword evidence="7" id="KW-1185">Reference proteome</keyword>
<dbReference type="Pfam" id="PF02674">
    <property type="entry name" value="Colicin_V"/>
    <property type="match status" value="1"/>
</dbReference>
<feature type="transmembrane region" description="Helical" evidence="5">
    <location>
        <begin position="103"/>
        <end position="127"/>
    </location>
</feature>
<reference evidence="6" key="1">
    <citation type="submission" date="2022-08" db="EMBL/GenBank/DDBJ databases">
        <title>Catabolic pathway analysis in culturable SAR92 clade bacteria reveals their overlooked roles in DMSP degradation in coastal seas.</title>
        <authorList>
            <person name="He X."/>
            <person name="Zhang X."/>
            <person name="Zhang Y."/>
        </authorList>
    </citation>
    <scope>NUCLEOTIDE SEQUENCE</scope>
    <source>
        <strain evidence="6">H455</strain>
    </source>
</reference>
<evidence type="ECO:0000256" key="1">
    <source>
        <dbReference type="ARBA" id="ARBA00004141"/>
    </source>
</evidence>
<dbReference type="EMBL" id="CP103416">
    <property type="protein sequence ID" value="UVW33863.1"/>
    <property type="molecule type" value="Genomic_DNA"/>
</dbReference>
<accession>A0ABY5TIZ8</accession>
<dbReference type="InterPro" id="IPR052719">
    <property type="entry name" value="CvpA-like"/>
</dbReference>
<dbReference type="PANTHER" id="PTHR36926">
    <property type="entry name" value="COLICIN V PRODUCTION PROTEIN"/>
    <property type="match status" value="1"/>
</dbReference>
<gene>
    <name evidence="6" type="ORF">NYF23_07385</name>
</gene>
<comment type="subcellular location">
    <subcellularLocation>
        <location evidence="1">Membrane</location>
        <topology evidence="1">Multi-pass membrane protein</topology>
    </subcellularLocation>
</comment>
<dbReference type="InterPro" id="IPR003825">
    <property type="entry name" value="Colicin-V_CvpA"/>
</dbReference>
<organism evidence="6 7">
    <name type="scientific">SAR92 clade bacterium H455</name>
    <dbReference type="NCBI Taxonomy" id="2974818"/>
    <lineage>
        <taxon>Bacteria</taxon>
        <taxon>Pseudomonadati</taxon>
        <taxon>Pseudomonadota</taxon>
        <taxon>Gammaproteobacteria</taxon>
        <taxon>Cellvibrionales</taxon>
        <taxon>Porticoccaceae</taxon>
        <taxon>SAR92 clade</taxon>
    </lineage>
</organism>
<dbReference type="PANTHER" id="PTHR36926:SF1">
    <property type="entry name" value="COLICIN V PRODUCTION PROTEIN"/>
    <property type="match status" value="1"/>
</dbReference>
<feature type="transmembrane region" description="Helical" evidence="5">
    <location>
        <begin position="6"/>
        <end position="23"/>
    </location>
</feature>